<dbReference type="AlphaFoldDB" id="A0A955I095"/>
<reference evidence="1" key="1">
    <citation type="submission" date="2020-04" db="EMBL/GenBank/DDBJ databases">
        <authorList>
            <person name="Zhang T."/>
        </authorList>
    </citation>
    <scope>NUCLEOTIDE SEQUENCE</scope>
    <source>
        <strain evidence="1">HKST-UBA17</strain>
    </source>
</reference>
<protein>
    <submittedName>
        <fullName evidence="1">HAD-IB family phosphatase</fullName>
    </submittedName>
</protein>
<name>A0A955I095_9BACT</name>
<dbReference type="SUPFAM" id="SSF56784">
    <property type="entry name" value="HAD-like"/>
    <property type="match status" value="1"/>
</dbReference>
<sequence>MNIAILDYDNTLSEGYSRYELGFLMEEKGLIEHGLREEIEEVQGNYEQGYIDYNTKFRDDKKIFGRYYEGLKRTDIVRFVREEFDMTKLLFPWSKKFISILKDNGYLTIVVSGCWDFLLEEAQDLLDFDSFFGTEFHFDENIATGDFTTIIDENKKRSVTKSLLQTTEKTFGMGDSVADFEILDQVDISFLYEPKYDAEELAKKRNYLIVNRDNVLDRLNEALAD</sequence>
<dbReference type="InterPro" id="IPR050582">
    <property type="entry name" value="HAD-like_SerB"/>
</dbReference>
<gene>
    <name evidence="1" type="ORF">KC685_01550</name>
</gene>
<proteinExistence type="predicted"/>
<evidence type="ECO:0000313" key="2">
    <source>
        <dbReference type="Proteomes" id="UP000741282"/>
    </source>
</evidence>
<dbReference type="InterPro" id="IPR036412">
    <property type="entry name" value="HAD-like_sf"/>
</dbReference>
<dbReference type="InterPro" id="IPR023214">
    <property type="entry name" value="HAD_sf"/>
</dbReference>
<reference evidence="1" key="2">
    <citation type="journal article" date="2021" name="Microbiome">
        <title>Successional dynamics and alternative stable states in a saline activated sludge microbial community over 9 years.</title>
        <authorList>
            <person name="Wang Y."/>
            <person name="Ye J."/>
            <person name="Ju F."/>
            <person name="Liu L."/>
            <person name="Boyd J.A."/>
            <person name="Deng Y."/>
            <person name="Parks D.H."/>
            <person name="Jiang X."/>
            <person name="Yin X."/>
            <person name="Woodcroft B.J."/>
            <person name="Tyson G.W."/>
            <person name="Hugenholtz P."/>
            <person name="Polz M.F."/>
            <person name="Zhang T."/>
        </authorList>
    </citation>
    <scope>NUCLEOTIDE SEQUENCE</scope>
    <source>
        <strain evidence="1">HKST-UBA17</strain>
    </source>
</reference>
<dbReference type="Proteomes" id="UP000741282">
    <property type="component" value="Unassembled WGS sequence"/>
</dbReference>
<evidence type="ECO:0000313" key="1">
    <source>
        <dbReference type="EMBL" id="MCA9376585.1"/>
    </source>
</evidence>
<dbReference type="EMBL" id="JAGQLN010000004">
    <property type="protein sequence ID" value="MCA9376585.1"/>
    <property type="molecule type" value="Genomic_DNA"/>
</dbReference>
<dbReference type="NCBIfam" id="TIGR01488">
    <property type="entry name" value="HAD-SF-IB"/>
    <property type="match status" value="1"/>
</dbReference>
<comment type="caution">
    <text evidence="1">The sequence shown here is derived from an EMBL/GenBank/DDBJ whole genome shotgun (WGS) entry which is preliminary data.</text>
</comment>
<dbReference type="Gene3D" id="3.40.50.1000">
    <property type="entry name" value="HAD superfamily/HAD-like"/>
    <property type="match status" value="1"/>
</dbReference>
<dbReference type="PANTHER" id="PTHR43344">
    <property type="entry name" value="PHOSPHOSERINE PHOSPHATASE"/>
    <property type="match status" value="1"/>
</dbReference>
<dbReference type="Pfam" id="PF12710">
    <property type="entry name" value="HAD"/>
    <property type="match status" value="1"/>
</dbReference>
<accession>A0A955I095</accession>
<organism evidence="1 2">
    <name type="scientific">Candidatus Dojkabacteria bacterium</name>
    <dbReference type="NCBI Taxonomy" id="2099670"/>
    <lineage>
        <taxon>Bacteria</taxon>
        <taxon>Candidatus Dojkabacteria</taxon>
    </lineage>
</organism>